<reference evidence="1" key="1">
    <citation type="submission" date="2024-05" db="EMBL/GenBank/DDBJ databases">
        <title>Isolation and characterization of Sporomusa carbonis sp. nov., a carboxydotrophic hydrogenogen in the genus of Sporomusa isolated from a charcoal burning pile.</title>
        <authorList>
            <person name="Boeer T."/>
            <person name="Rosenbaum F."/>
            <person name="Eysell L."/>
            <person name="Mueller V."/>
            <person name="Daniel R."/>
            <person name="Poehlein A."/>
        </authorList>
    </citation>
    <scope>NUCLEOTIDE SEQUENCE [LARGE SCALE GENOMIC DNA]</scope>
    <source>
        <strain evidence="1">DSM 3132</strain>
    </source>
</reference>
<dbReference type="Proteomes" id="UP000216052">
    <property type="component" value="Chromosome"/>
</dbReference>
<dbReference type="EMBL" id="CP155571">
    <property type="protein sequence ID" value="XFO74743.1"/>
    <property type="molecule type" value="Genomic_DNA"/>
</dbReference>
<sequence length="154" mass="17885">MLKRGVSFQIPNEYGKHLAQIFEALDCTPYDWKIECSTEVWKRVYGQQDEDLFDNANVVDGVIFDELIKSNIYYVIFTTLKAFPKGTQLSNFDTYEEFLKSDCELCLLIADCSYVELYCKNLTTLEKLYDNARAKGYEGIECIDENDPRTKMCT</sequence>
<gene>
    <name evidence="1" type="ORF">SPACI_048540</name>
</gene>
<accession>A0ABZ3J9L4</accession>
<name>A0ABZ3J9L4_SPOA4</name>
<evidence type="ECO:0008006" key="3">
    <source>
        <dbReference type="Google" id="ProtNLM"/>
    </source>
</evidence>
<organism evidence="1 2">
    <name type="scientific">Sporomusa acidovorans (strain ATCC 49682 / DSM 3132 / Mol)</name>
    <dbReference type="NCBI Taxonomy" id="1123286"/>
    <lineage>
        <taxon>Bacteria</taxon>
        <taxon>Bacillati</taxon>
        <taxon>Bacillota</taxon>
        <taxon>Negativicutes</taxon>
        <taxon>Selenomonadales</taxon>
        <taxon>Sporomusaceae</taxon>
        <taxon>Sporomusa</taxon>
    </lineage>
</organism>
<dbReference type="RefSeq" id="WP_211285229.1">
    <property type="nucleotide sequence ID" value="NZ_CP155571.1"/>
</dbReference>
<dbReference type="InterPro" id="IPR020216">
    <property type="entry name" value="Uncharacterised_YncE"/>
</dbReference>
<dbReference type="Pfam" id="PF10903">
    <property type="entry name" value="DUF2691"/>
    <property type="match status" value="1"/>
</dbReference>
<evidence type="ECO:0000313" key="2">
    <source>
        <dbReference type="Proteomes" id="UP000216052"/>
    </source>
</evidence>
<proteinExistence type="predicted"/>
<keyword evidence="2" id="KW-1185">Reference proteome</keyword>
<protein>
    <recommendedName>
        <fullName evidence="3">DUF2691 family protein</fullName>
    </recommendedName>
</protein>
<evidence type="ECO:0000313" key="1">
    <source>
        <dbReference type="EMBL" id="XFO74743.1"/>
    </source>
</evidence>